<gene>
    <name evidence="16 17" type="primary">LOC106740562</name>
</gene>
<evidence type="ECO:0000256" key="4">
    <source>
        <dbReference type="ARBA" id="ARBA00022679"/>
    </source>
</evidence>
<dbReference type="SUPFAM" id="SSF56112">
    <property type="entry name" value="Protein kinase-like (PK-like)"/>
    <property type="match status" value="1"/>
</dbReference>
<dbReference type="GO" id="GO:0005524">
    <property type="term" value="F:ATP binding"/>
    <property type="evidence" value="ECO:0007669"/>
    <property type="project" value="UniProtKB-UniRule"/>
</dbReference>
<dbReference type="OrthoDB" id="204883at2759"/>
<keyword evidence="5 11" id="KW-0547">Nucleotide-binding</keyword>
<dbReference type="KEGG" id="dqu:106740562"/>
<dbReference type="InterPro" id="IPR011009">
    <property type="entry name" value="Kinase-like_dom_sf"/>
</dbReference>
<dbReference type="FunFam" id="3.30.200.20:FF:000124">
    <property type="entry name" value="Cyclin-dependent kinase 4"/>
    <property type="match status" value="1"/>
</dbReference>
<dbReference type="GO" id="GO:0008353">
    <property type="term" value="F:RNA polymerase II CTD heptapeptide repeat kinase activity"/>
    <property type="evidence" value="ECO:0007669"/>
    <property type="project" value="TreeGrafter"/>
</dbReference>
<feature type="domain" description="Protein kinase" evidence="14">
    <location>
        <begin position="28"/>
        <end position="320"/>
    </location>
</feature>
<keyword evidence="3 12" id="KW-0723">Serine/threonine-protein kinase</keyword>
<dbReference type="Pfam" id="PF00069">
    <property type="entry name" value="Pkinase"/>
    <property type="match status" value="1"/>
</dbReference>
<evidence type="ECO:0000256" key="5">
    <source>
        <dbReference type="ARBA" id="ARBA00022741"/>
    </source>
</evidence>
<proteinExistence type="inferred from homology"/>
<accession>A0A6P3WN21</accession>
<dbReference type="InterPro" id="IPR017441">
    <property type="entry name" value="Protein_kinase_ATP_BS"/>
</dbReference>
<feature type="compositionally biased region" description="Polar residues" evidence="13">
    <location>
        <begin position="347"/>
        <end position="362"/>
    </location>
</feature>
<dbReference type="RefSeq" id="XP_014467223.1">
    <property type="nucleotide sequence ID" value="XM_014611737.1"/>
</dbReference>
<keyword evidence="15" id="KW-1185">Reference proteome</keyword>
<reference evidence="16 17" key="1">
    <citation type="submission" date="2025-04" db="UniProtKB">
        <authorList>
            <consortium name="RefSeq"/>
        </authorList>
    </citation>
    <scope>IDENTIFICATION</scope>
</reference>
<feature type="binding site" evidence="11">
    <location>
        <position position="56"/>
    </location>
    <ligand>
        <name>ATP</name>
        <dbReference type="ChEBI" id="CHEBI:30616"/>
    </ligand>
</feature>
<comment type="similarity">
    <text evidence="2">Belongs to the protein kinase superfamily. CMGC Ser/Thr protein kinase family. CDC2/CDKX subfamily.</text>
</comment>
<dbReference type="PROSITE" id="PS00107">
    <property type="entry name" value="PROTEIN_KINASE_ATP"/>
    <property type="match status" value="1"/>
</dbReference>
<evidence type="ECO:0000313" key="15">
    <source>
        <dbReference type="Proteomes" id="UP000515204"/>
    </source>
</evidence>
<dbReference type="InterPro" id="IPR000719">
    <property type="entry name" value="Prot_kinase_dom"/>
</dbReference>
<evidence type="ECO:0000256" key="3">
    <source>
        <dbReference type="ARBA" id="ARBA00022527"/>
    </source>
</evidence>
<dbReference type="RefSeq" id="XP_014467222.1">
    <property type="nucleotide sequence ID" value="XM_014611736.1"/>
</dbReference>
<organism evidence="15 16">
    <name type="scientific">Dinoponera quadriceps</name>
    <name type="common">South American ant</name>
    <dbReference type="NCBI Taxonomy" id="609295"/>
    <lineage>
        <taxon>Eukaryota</taxon>
        <taxon>Metazoa</taxon>
        <taxon>Ecdysozoa</taxon>
        <taxon>Arthropoda</taxon>
        <taxon>Hexapoda</taxon>
        <taxon>Insecta</taxon>
        <taxon>Pterygota</taxon>
        <taxon>Neoptera</taxon>
        <taxon>Endopterygota</taxon>
        <taxon>Hymenoptera</taxon>
        <taxon>Apocrita</taxon>
        <taxon>Aculeata</taxon>
        <taxon>Formicoidea</taxon>
        <taxon>Formicidae</taxon>
        <taxon>Ponerinae</taxon>
        <taxon>Ponerini</taxon>
        <taxon>Dinoponera</taxon>
    </lineage>
</organism>
<keyword evidence="7 11" id="KW-0067">ATP-binding</keyword>
<dbReference type="PANTHER" id="PTHR24056">
    <property type="entry name" value="CELL DIVISION PROTEIN KINASE"/>
    <property type="match status" value="1"/>
</dbReference>
<dbReference type="PROSITE" id="PS50011">
    <property type="entry name" value="PROTEIN_KINASE_DOM"/>
    <property type="match status" value="1"/>
</dbReference>
<evidence type="ECO:0000256" key="6">
    <source>
        <dbReference type="ARBA" id="ARBA00022777"/>
    </source>
</evidence>
<evidence type="ECO:0000256" key="10">
    <source>
        <dbReference type="ARBA" id="ARBA00048367"/>
    </source>
</evidence>
<evidence type="ECO:0000256" key="13">
    <source>
        <dbReference type="SAM" id="MobiDB-lite"/>
    </source>
</evidence>
<evidence type="ECO:0000256" key="9">
    <source>
        <dbReference type="ARBA" id="ARBA00047811"/>
    </source>
</evidence>
<dbReference type="GO" id="GO:0004693">
    <property type="term" value="F:cyclin-dependent protein serine/threonine kinase activity"/>
    <property type="evidence" value="ECO:0007669"/>
    <property type="project" value="UniProtKB-EC"/>
</dbReference>
<dbReference type="SMART" id="SM00220">
    <property type="entry name" value="S_TKc"/>
    <property type="match status" value="1"/>
</dbReference>
<evidence type="ECO:0000256" key="1">
    <source>
        <dbReference type="ARBA" id="ARBA00004123"/>
    </source>
</evidence>
<dbReference type="AlphaFoldDB" id="A0A6P3WN21"/>
<dbReference type="FunFam" id="1.10.510.10:FF:000203">
    <property type="entry name" value="Cyclin-dependent kinase 9"/>
    <property type="match status" value="1"/>
</dbReference>
<comment type="catalytic activity">
    <reaction evidence="10">
        <text>L-seryl-[protein] + ATP = O-phospho-L-seryl-[protein] + ADP + H(+)</text>
        <dbReference type="Rhea" id="RHEA:17989"/>
        <dbReference type="Rhea" id="RHEA-COMP:9863"/>
        <dbReference type="Rhea" id="RHEA-COMP:11604"/>
        <dbReference type="ChEBI" id="CHEBI:15378"/>
        <dbReference type="ChEBI" id="CHEBI:29999"/>
        <dbReference type="ChEBI" id="CHEBI:30616"/>
        <dbReference type="ChEBI" id="CHEBI:83421"/>
        <dbReference type="ChEBI" id="CHEBI:456216"/>
        <dbReference type="EC" id="2.7.11.22"/>
    </reaction>
</comment>
<comment type="catalytic activity">
    <reaction evidence="9">
        <text>L-threonyl-[protein] + ATP = O-phospho-L-threonyl-[protein] + ADP + H(+)</text>
        <dbReference type="Rhea" id="RHEA:46608"/>
        <dbReference type="Rhea" id="RHEA-COMP:11060"/>
        <dbReference type="Rhea" id="RHEA-COMP:11605"/>
        <dbReference type="ChEBI" id="CHEBI:15378"/>
        <dbReference type="ChEBI" id="CHEBI:30013"/>
        <dbReference type="ChEBI" id="CHEBI:30616"/>
        <dbReference type="ChEBI" id="CHEBI:61977"/>
        <dbReference type="ChEBI" id="CHEBI:456216"/>
        <dbReference type="EC" id="2.7.11.22"/>
    </reaction>
</comment>
<dbReference type="PROSITE" id="PS00108">
    <property type="entry name" value="PROTEIN_KINASE_ST"/>
    <property type="match status" value="1"/>
</dbReference>
<name>A0A6P3WN21_DINQU</name>
<dbReference type="PANTHER" id="PTHR24056:SF233">
    <property type="entry name" value="CYCLIN-DEPENDENT KINASE 9"/>
    <property type="match status" value="1"/>
</dbReference>
<keyword evidence="8" id="KW-0539">Nucleus</keyword>
<sequence length="375" mass="43169">MDSLMYKKENETYVQQFNFPFCDELSKYEKIVKIGQGTFGEVFKAKDKDNKKFAIKRIQMECESQGFPLTALREIKLLQVLSHKNIVKLIEICRTTATEENKYCASFYLIFEFCDHDLSGLLSNVKVKFSLGEIKTVMQQILNGIYYIHCNKIVHRDVKASNILVTKKGVVKIADFGLARALSVKVSAYTNKVVTLWYRPPELLLGEKNYGPSVDLWSVGCVMAEMWTRSPIMQGNSEQNQLVLISNLCGSITSEVWPDVEKLDLFKTLVDLPKEQTRKVKDKLMPYLKDEHAYDLLDKLLTLDPNKRIDADESLHHDFFWTDPMPCDLANMLEQHHQSMFEYFARQKQSSNTHQPQISPSDETPGPCTPTTDRK</sequence>
<evidence type="ECO:0000313" key="17">
    <source>
        <dbReference type="RefSeq" id="XP_014467223.1"/>
    </source>
</evidence>
<evidence type="ECO:0000256" key="12">
    <source>
        <dbReference type="RuleBase" id="RU000304"/>
    </source>
</evidence>
<dbReference type="GeneID" id="106740562"/>
<evidence type="ECO:0000256" key="7">
    <source>
        <dbReference type="ARBA" id="ARBA00022840"/>
    </source>
</evidence>
<evidence type="ECO:0000256" key="2">
    <source>
        <dbReference type="ARBA" id="ARBA00006485"/>
    </source>
</evidence>
<evidence type="ECO:0000259" key="14">
    <source>
        <dbReference type="PROSITE" id="PS50011"/>
    </source>
</evidence>
<dbReference type="Gene3D" id="1.10.510.10">
    <property type="entry name" value="Transferase(Phosphotransferase) domain 1"/>
    <property type="match status" value="1"/>
</dbReference>
<dbReference type="InterPro" id="IPR008271">
    <property type="entry name" value="Ser/Thr_kinase_AS"/>
</dbReference>
<feature type="region of interest" description="Disordered" evidence="13">
    <location>
        <begin position="347"/>
        <end position="375"/>
    </location>
</feature>
<dbReference type="GO" id="GO:0005634">
    <property type="term" value="C:nucleus"/>
    <property type="evidence" value="ECO:0007669"/>
    <property type="project" value="UniProtKB-SubCell"/>
</dbReference>
<evidence type="ECO:0000256" key="8">
    <source>
        <dbReference type="ARBA" id="ARBA00023242"/>
    </source>
</evidence>
<protein>
    <submittedName>
        <fullName evidence="16 17">Cyclin-dependent kinase 9-like</fullName>
    </submittedName>
</protein>
<comment type="subcellular location">
    <subcellularLocation>
        <location evidence="1">Nucleus</location>
    </subcellularLocation>
</comment>
<evidence type="ECO:0000256" key="11">
    <source>
        <dbReference type="PROSITE-ProRule" id="PRU10141"/>
    </source>
</evidence>
<dbReference type="InterPro" id="IPR050108">
    <property type="entry name" value="CDK"/>
</dbReference>
<dbReference type="Proteomes" id="UP000515204">
    <property type="component" value="Unplaced"/>
</dbReference>
<dbReference type="Gene3D" id="3.30.200.20">
    <property type="entry name" value="Phosphorylase Kinase, domain 1"/>
    <property type="match status" value="1"/>
</dbReference>
<keyword evidence="4" id="KW-0808">Transferase</keyword>
<evidence type="ECO:0000313" key="16">
    <source>
        <dbReference type="RefSeq" id="XP_014467222.1"/>
    </source>
</evidence>
<keyword evidence="6" id="KW-0418">Kinase</keyword>